<reference evidence="4 5" key="1">
    <citation type="submission" date="2022-01" db="EMBL/GenBank/DDBJ databases">
        <title>Collection of gut derived symbiotic bacterial strains cultured from healthy donors.</title>
        <authorList>
            <person name="Lin H."/>
            <person name="Kohout C."/>
            <person name="Waligurski E."/>
            <person name="Pamer E.G."/>
        </authorList>
    </citation>
    <scope>NUCLEOTIDE SEQUENCE [LARGE SCALE GENOMIC DNA]</scope>
    <source>
        <strain evidence="4 5">DFI.3.7</strain>
    </source>
</reference>
<evidence type="ECO:0000313" key="5">
    <source>
        <dbReference type="Proteomes" id="UP001200313"/>
    </source>
</evidence>
<sequence>HAGMYAATEHLMKAMAQTKSAADGIKLVDAMKAIPTDDPLFGKGVIRADGRKIHPMYLLATKTPEESKGDWDYFKVVSTVDPKDAW</sequence>
<feature type="domain" description="Leucine-binding protein" evidence="3">
    <location>
        <begin position="2"/>
        <end position="62"/>
    </location>
</feature>
<evidence type="ECO:0000256" key="1">
    <source>
        <dbReference type="ARBA" id="ARBA00010062"/>
    </source>
</evidence>
<dbReference type="InterPro" id="IPR028082">
    <property type="entry name" value="Peripla_BP_I"/>
</dbReference>
<evidence type="ECO:0000259" key="3">
    <source>
        <dbReference type="Pfam" id="PF13458"/>
    </source>
</evidence>
<dbReference type="Gene3D" id="3.40.50.2300">
    <property type="match status" value="1"/>
</dbReference>
<dbReference type="EMBL" id="JAKNJB010000125">
    <property type="protein sequence ID" value="MCG4529329.1"/>
    <property type="molecule type" value="Genomic_DNA"/>
</dbReference>
<dbReference type="InterPro" id="IPR028081">
    <property type="entry name" value="Leu-bd"/>
</dbReference>
<gene>
    <name evidence="4" type="ORF">L0P79_20155</name>
</gene>
<dbReference type="Proteomes" id="UP001200313">
    <property type="component" value="Unassembled WGS sequence"/>
</dbReference>
<keyword evidence="2" id="KW-0732">Signal</keyword>
<feature type="non-terminal residue" evidence="4">
    <location>
        <position position="1"/>
    </location>
</feature>
<feature type="non-terminal residue" evidence="4">
    <location>
        <position position="86"/>
    </location>
</feature>
<accession>A0ABS9MET3</accession>
<evidence type="ECO:0000256" key="2">
    <source>
        <dbReference type="ARBA" id="ARBA00022729"/>
    </source>
</evidence>
<proteinExistence type="inferred from homology"/>
<comment type="similarity">
    <text evidence="1">Belongs to the leucine-binding protein family.</text>
</comment>
<dbReference type="Pfam" id="PF13458">
    <property type="entry name" value="Peripla_BP_6"/>
    <property type="match status" value="1"/>
</dbReference>
<organism evidence="4 5">
    <name type="scientific">Intestinimonas massiliensis</name>
    <name type="common">ex Afouda et al. 2020</name>
    <dbReference type="NCBI Taxonomy" id="1673721"/>
    <lineage>
        <taxon>Bacteria</taxon>
        <taxon>Bacillati</taxon>
        <taxon>Bacillota</taxon>
        <taxon>Clostridia</taxon>
        <taxon>Eubacteriales</taxon>
        <taxon>Intestinimonas</taxon>
    </lineage>
</organism>
<dbReference type="RefSeq" id="WP_269190258.1">
    <property type="nucleotide sequence ID" value="NZ_JAKNJB010000125.1"/>
</dbReference>
<dbReference type="SUPFAM" id="SSF53822">
    <property type="entry name" value="Periplasmic binding protein-like I"/>
    <property type="match status" value="1"/>
</dbReference>
<protein>
    <submittedName>
        <fullName evidence="4">ABC transporter permease</fullName>
    </submittedName>
</protein>
<name>A0ABS9MET3_9FIRM</name>
<evidence type="ECO:0000313" key="4">
    <source>
        <dbReference type="EMBL" id="MCG4529329.1"/>
    </source>
</evidence>
<keyword evidence="5" id="KW-1185">Reference proteome</keyword>
<comment type="caution">
    <text evidence="4">The sequence shown here is derived from an EMBL/GenBank/DDBJ whole genome shotgun (WGS) entry which is preliminary data.</text>
</comment>